<reference evidence="6 7" key="1">
    <citation type="journal article" date="2011" name="PLoS Genet.">
        <title>Genome sequencing and comparative transcriptomics of the model entomopathogenic fungi Metarhizium anisopliae and M. acridum.</title>
        <authorList>
            <person name="Gao Q."/>
            <person name="Jin K."/>
            <person name="Ying S.H."/>
            <person name="Zhang Y."/>
            <person name="Xiao G."/>
            <person name="Shang Y."/>
            <person name="Duan Z."/>
            <person name="Hu X."/>
            <person name="Xie X.Q."/>
            <person name="Zhou G."/>
            <person name="Peng G."/>
            <person name="Luo Z."/>
            <person name="Huang W."/>
            <person name="Wang B."/>
            <person name="Fang W."/>
            <person name="Wang S."/>
            <person name="Zhong Y."/>
            <person name="Ma L.J."/>
            <person name="St Leger R.J."/>
            <person name="Zhao G.P."/>
            <person name="Pei Y."/>
            <person name="Feng M.G."/>
            <person name="Xia Y."/>
            <person name="Wang C."/>
        </authorList>
    </citation>
    <scope>NUCLEOTIDE SEQUENCE [LARGE SCALE GENOMIC DNA]</scope>
    <source>
        <strain evidence="6 7">CQMa 102</strain>
    </source>
</reference>
<gene>
    <name evidence="6" type="ORF">MAC_06870</name>
</gene>
<dbReference type="SUPFAM" id="SSF53474">
    <property type="entry name" value="alpha/beta-Hydrolases"/>
    <property type="match status" value="1"/>
</dbReference>
<dbReference type="PANTHER" id="PTHR43248:SF25">
    <property type="entry name" value="AB HYDROLASE-1 DOMAIN-CONTAINING PROTEIN-RELATED"/>
    <property type="match status" value="1"/>
</dbReference>
<feature type="compositionally biased region" description="Polar residues" evidence="3">
    <location>
        <begin position="111"/>
        <end position="122"/>
    </location>
</feature>
<dbReference type="InterPro" id="IPR029058">
    <property type="entry name" value="AB_hydrolase_fold"/>
</dbReference>
<dbReference type="OrthoDB" id="425534at2759"/>
<evidence type="ECO:0000313" key="7">
    <source>
        <dbReference type="Proteomes" id="UP000002499"/>
    </source>
</evidence>
<dbReference type="GO" id="GO:0016787">
    <property type="term" value="F:hydrolase activity"/>
    <property type="evidence" value="ECO:0007669"/>
    <property type="project" value="UniProtKB-KW"/>
</dbReference>
<dbReference type="Pfam" id="PF08386">
    <property type="entry name" value="Abhydrolase_4"/>
    <property type="match status" value="1"/>
</dbReference>
<evidence type="ECO:0000259" key="4">
    <source>
        <dbReference type="Pfam" id="PF00561"/>
    </source>
</evidence>
<organism evidence="7">
    <name type="scientific">Metarhizium acridum (strain CQMa 102)</name>
    <dbReference type="NCBI Taxonomy" id="655827"/>
    <lineage>
        <taxon>Eukaryota</taxon>
        <taxon>Fungi</taxon>
        <taxon>Dikarya</taxon>
        <taxon>Ascomycota</taxon>
        <taxon>Pezizomycotina</taxon>
        <taxon>Sordariomycetes</taxon>
        <taxon>Hypocreomycetidae</taxon>
        <taxon>Hypocreales</taxon>
        <taxon>Clavicipitaceae</taxon>
        <taxon>Metarhizium</taxon>
    </lineage>
</organism>
<name>E9EAH2_METAQ</name>
<dbReference type="PANTHER" id="PTHR43248">
    <property type="entry name" value="2-SUCCINYL-6-HYDROXY-2,4-CYCLOHEXADIENE-1-CARBOXYLATE SYNTHASE"/>
    <property type="match status" value="1"/>
</dbReference>
<dbReference type="HOGENOM" id="CLU_013364_5_2_1"/>
<feature type="region of interest" description="Disordered" evidence="3">
    <location>
        <begin position="39"/>
        <end position="62"/>
    </location>
</feature>
<evidence type="ECO:0000313" key="6">
    <source>
        <dbReference type="EMBL" id="EFY87081.1"/>
    </source>
</evidence>
<evidence type="ECO:0000259" key="5">
    <source>
        <dbReference type="Pfam" id="PF08386"/>
    </source>
</evidence>
<dbReference type="InterPro" id="IPR051601">
    <property type="entry name" value="Serine_prot/Carboxylest_S33"/>
</dbReference>
<dbReference type="EMBL" id="GL698533">
    <property type="protein sequence ID" value="EFY87081.1"/>
    <property type="molecule type" value="Genomic_DNA"/>
</dbReference>
<evidence type="ECO:0000256" key="1">
    <source>
        <dbReference type="ARBA" id="ARBA00010088"/>
    </source>
</evidence>
<accession>E9EAH2</accession>
<dbReference type="AlphaFoldDB" id="E9EAH2"/>
<protein>
    <submittedName>
        <fullName evidence="6">Alpha/beta hydrolase family protein</fullName>
    </submittedName>
</protein>
<feature type="domain" description="Peptidase S33 tripeptidyl aminopeptidase-like C-terminal" evidence="5">
    <location>
        <begin position="534"/>
        <end position="622"/>
    </location>
</feature>
<proteinExistence type="inferred from homology"/>
<dbReference type="Pfam" id="PF00561">
    <property type="entry name" value="Abhydrolase_1"/>
    <property type="match status" value="1"/>
</dbReference>
<evidence type="ECO:0000256" key="2">
    <source>
        <dbReference type="ARBA" id="ARBA00022801"/>
    </source>
</evidence>
<dbReference type="STRING" id="655827.E9EAH2"/>
<dbReference type="InterPro" id="IPR000073">
    <property type="entry name" value="AB_hydrolase_1"/>
</dbReference>
<comment type="similarity">
    <text evidence="1">Belongs to the peptidase S33 family.</text>
</comment>
<dbReference type="InParanoid" id="E9EAH2"/>
<dbReference type="InterPro" id="IPR013595">
    <property type="entry name" value="Pept_S33_TAP-like_C"/>
</dbReference>
<dbReference type="eggNOG" id="ENOG502S0WE">
    <property type="taxonomic scope" value="Eukaryota"/>
</dbReference>
<evidence type="ECO:0000256" key="3">
    <source>
        <dbReference type="SAM" id="MobiDB-lite"/>
    </source>
</evidence>
<keyword evidence="2 6" id="KW-0378">Hydrolase</keyword>
<feature type="region of interest" description="Disordered" evidence="3">
    <location>
        <begin position="97"/>
        <end position="123"/>
    </location>
</feature>
<feature type="domain" description="AB hydrolase-1" evidence="4">
    <location>
        <begin position="170"/>
        <end position="334"/>
    </location>
</feature>
<dbReference type="Proteomes" id="UP000002499">
    <property type="component" value="Unassembled WGS sequence"/>
</dbReference>
<keyword evidence="7" id="KW-1185">Reference proteome</keyword>
<sequence length="653" mass="70581">MKPADGSMSRMLEGNSLELLTKLAILGICIEPTLVPSVAASPAGPHHRREAKPANATGQFPKPDDPFNFIPCLSNTTIEGIPLLNDTNPKETWEKAFDPNPDKWVWGEAPDNSTTPGSSNSTDRYKERGLYLCGYMDVPMDYLNKSDTRIQRLAVNKYQVSGLGAKSARTIVVNPGGPGGSGVGMVFGGGSTLSEEMSNGLFDVLGFDPRGVGLSQPALDCYPAALQDRWSLAALQDRWSLAVGKDLKESPSPRQQLEVVNAVNDARFKACFEQLGDVPRFVSTASVARDVEAIRVALGEPELTGLMISYGTTLGQIYANMFPDKVGRLVLDGVDYSRKHRFTGGYAATAVHGTTAAWNEGFLGECVAAGPGKCALAKAANGSEATLDSLKARMARLLDGLARRPIPAYHEEAGPVIITYGTMMGVIGGALYNPRFWPELAQMLADLESGNTTAAASVAHGQFQYKPHEPQKPLGFANELLYMVVCGDASGDGPPASGLDFWESLWRNLTEKSFLTGGGNFGTVFPCQNYNKYWPKGAALYQGDLNNTLKHPILLVAETHDPVTPLQNARELHEEMGVRNARLVVHHGYGHASLNDPSDCTKALVRGYLLNGTIPETRETECYANGKPYRYSNSTNQKRSLPMIGNVPMRLPL</sequence>
<dbReference type="Gene3D" id="3.40.50.1820">
    <property type="entry name" value="alpha/beta hydrolase"/>
    <property type="match status" value="1"/>
</dbReference>